<evidence type="ECO:0000259" key="1">
    <source>
        <dbReference type="Pfam" id="PF01965"/>
    </source>
</evidence>
<evidence type="ECO:0000313" key="3">
    <source>
        <dbReference type="Proteomes" id="UP001500483"/>
    </source>
</evidence>
<protein>
    <recommendedName>
        <fullName evidence="1">DJ-1/PfpI domain-containing protein</fullName>
    </recommendedName>
</protein>
<comment type="caution">
    <text evidence="2">The sequence shown here is derived from an EMBL/GenBank/DDBJ whole genome shotgun (WGS) entry which is preliminary data.</text>
</comment>
<dbReference type="PANTHER" id="PTHR43130:SF2">
    <property type="entry name" value="DJ-1_PFPI DOMAIN-CONTAINING PROTEIN"/>
    <property type="match status" value="1"/>
</dbReference>
<dbReference type="InterPro" id="IPR029062">
    <property type="entry name" value="Class_I_gatase-like"/>
</dbReference>
<reference evidence="3" key="1">
    <citation type="journal article" date="2019" name="Int. J. Syst. Evol. Microbiol.">
        <title>The Global Catalogue of Microorganisms (GCM) 10K type strain sequencing project: providing services to taxonomists for standard genome sequencing and annotation.</title>
        <authorList>
            <consortium name="The Broad Institute Genomics Platform"/>
            <consortium name="The Broad Institute Genome Sequencing Center for Infectious Disease"/>
            <person name="Wu L."/>
            <person name="Ma J."/>
        </authorList>
    </citation>
    <scope>NUCLEOTIDE SEQUENCE [LARGE SCALE GENOMIC DNA]</scope>
    <source>
        <strain evidence="3">JCM 9687</strain>
    </source>
</reference>
<dbReference type="InterPro" id="IPR052158">
    <property type="entry name" value="INH-QAR"/>
</dbReference>
<name>A0ABP6RRQ2_9PSEU</name>
<sequence>MTENPGAPARTAAMLVFDGMTLLDLVGPQAVFTAAGMQVSLVGATPDPVRCDSGARIEPTATFADCPAEVDVLFVPGGDVSALLSDAAVLEFLADRGRTAGYVTSVCTGSMVLAAAGLLDGHRAATHWATRELLAGLGVEVSAERVCEDGNRITGGGVTAGIDFGLTLVARLLDAETAEFAQLVLEYDPAPPFDAGTPQRARPEQVARLRDALTGQGSALAAAVERVGRRAG</sequence>
<gene>
    <name evidence="2" type="ORF">GCM10020366_39200</name>
</gene>
<dbReference type="Gene3D" id="3.40.50.880">
    <property type="match status" value="1"/>
</dbReference>
<dbReference type="Proteomes" id="UP001500483">
    <property type="component" value="Unassembled WGS sequence"/>
</dbReference>
<accession>A0ABP6RRQ2</accession>
<dbReference type="PANTHER" id="PTHR43130">
    <property type="entry name" value="ARAC-FAMILY TRANSCRIPTIONAL REGULATOR"/>
    <property type="match status" value="1"/>
</dbReference>
<feature type="domain" description="DJ-1/PfpI" evidence="1">
    <location>
        <begin position="11"/>
        <end position="170"/>
    </location>
</feature>
<dbReference type="RefSeq" id="WP_344928527.1">
    <property type="nucleotide sequence ID" value="NZ_BAAAYK010000038.1"/>
</dbReference>
<dbReference type="InterPro" id="IPR002818">
    <property type="entry name" value="DJ-1/PfpI"/>
</dbReference>
<proteinExistence type="predicted"/>
<evidence type="ECO:0000313" key="2">
    <source>
        <dbReference type="EMBL" id="GAA3360192.1"/>
    </source>
</evidence>
<dbReference type="CDD" id="cd03139">
    <property type="entry name" value="GATase1_PfpI_2"/>
    <property type="match status" value="1"/>
</dbReference>
<keyword evidence="3" id="KW-1185">Reference proteome</keyword>
<dbReference type="EMBL" id="BAAAYK010000038">
    <property type="protein sequence ID" value="GAA3360192.1"/>
    <property type="molecule type" value="Genomic_DNA"/>
</dbReference>
<dbReference type="SUPFAM" id="SSF52317">
    <property type="entry name" value="Class I glutamine amidotransferase-like"/>
    <property type="match status" value="1"/>
</dbReference>
<dbReference type="Pfam" id="PF01965">
    <property type="entry name" value="DJ-1_PfpI"/>
    <property type="match status" value="1"/>
</dbReference>
<organism evidence="2 3">
    <name type="scientific">Saccharopolyspora gregorii</name>
    <dbReference type="NCBI Taxonomy" id="33914"/>
    <lineage>
        <taxon>Bacteria</taxon>
        <taxon>Bacillati</taxon>
        <taxon>Actinomycetota</taxon>
        <taxon>Actinomycetes</taxon>
        <taxon>Pseudonocardiales</taxon>
        <taxon>Pseudonocardiaceae</taxon>
        <taxon>Saccharopolyspora</taxon>
    </lineage>
</organism>